<feature type="signal peptide" evidence="1">
    <location>
        <begin position="1"/>
        <end position="20"/>
    </location>
</feature>
<dbReference type="OrthoDB" id="135231at2"/>
<gene>
    <name evidence="3" type="ORF">F8C82_04530</name>
</gene>
<evidence type="ECO:0000256" key="1">
    <source>
        <dbReference type="SAM" id="SignalP"/>
    </source>
</evidence>
<dbReference type="Proteomes" id="UP000484164">
    <property type="component" value="Unassembled WGS sequence"/>
</dbReference>
<dbReference type="InterPro" id="IPR029058">
    <property type="entry name" value="AB_hydrolase_fold"/>
</dbReference>
<keyword evidence="1" id="KW-0732">Signal</keyword>
<sequence length="279" mass="31050">MKIFKIYLLLLIPMVSCVNSKGNESVPSTSTEESKLEKDTVHFNTHITGSGSPTVIFESGLGTPLNNWHQVQTSISANYKTISYDRLGIGGSSATESPRNIDNLVSDLRTLITLNEIDGPIVFVGHSLGGHIARKYQELYPSNVVGLFLIDPTNEYLYDAVFNEMTSETVDSMKTAWDDNFKNQPIGVYNEWKEVDGIDAVLRKCPLPTGIPITILASYQESSFLTETNAKLKKELLSDWQEGKANVTILETTNSGHYIHLGEPDWVISQLETFLMNIQ</sequence>
<dbReference type="GO" id="GO:0016020">
    <property type="term" value="C:membrane"/>
    <property type="evidence" value="ECO:0007669"/>
    <property type="project" value="TreeGrafter"/>
</dbReference>
<dbReference type="InterPro" id="IPR050266">
    <property type="entry name" value="AB_hydrolase_sf"/>
</dbReference>
<keyword evidence="3" id="KW-0378">Hydrolase</keyword>
<protein>
    <submittedName>
        <fullName evidence="3">Alpha/beta hydrolase</fullName>
    </submittedName>
</protein>
<dbReference type="RefSeq" id="WP_151692362.1">
    <property type="nucleotide sequence ID" value="NZ_BMGX01000002.1"/>
</dbReference>
<feature type="domain" description="AB hydrolase-1" evidence="2">
    <location>
        <begin position="53"/>
        <end position="154"/>
    </location>
</feature>
<dbReference type="PANTHER" id="PTHR43798:SF33">
    <property type="entry name" value="HYDROLASE, PUTATIVE (AFU_ORTHOLOGUE AFUA_2G14860)-RELATED"/>
    <property type="match status" value="1"/>
</dbReference>
<organism evidence="3 4">
    <name type="scientific">Phaeocystidibacter marisrubri</name>
    <dbReference type="NCBI Taxonomy" id="1577780"/>
    <lineage>
        <taxon>Bacteria</taxon>
        <taxon>Pseudomonadati</taxon>
        <taxon>Bacteroidota</taxon>
        <taxon>Flavobacteriia</taxon>
        <taxon>Flavobacteriales</taxon>
        <taxon>Phaeocystidibacteraceae</taxon>
        <taxon>Phaeocystidibacter</taxon>
    </lineage>
</organism>
<dbReference type="SUPFAM" id="SSF53474">
    <property type="entry name" value="alpha/beta-Hydrolases"/>
    <property type="match status" value="1"/>
</dbReference>
<dbReference type="AlphaFoldDB" id="A0A6L3ZIG1"/>
<dbReference type="EMBL" id="WBVQ01000001">
    <property type="protein sequence ID" value="KAB2817674.1"/>
    <property type="molecule type" value="Genomic_DNA"/>
</dbReference>
<keyword evidence="4" id="KW-1185">Reference proteome</keyword>
<evidence type="ECO:0000259" key="2">
    <source>
        <dbReference type="Pfam" id="PF00561"/>
    </source>
</evidence>
<evidence type="ECO:0000313" key="4">
    <source>
        <dbReference type="Proteomes" id="UP000484164"/>
    </source>
</evidence>
<dbReference type="Gene3D" id="3.40.50.1820">
    <property type="entry name" value="alpha/beta hydrolase"/>
    <property type="match status" value="1"/>
</dbReference>
<comment type="caution">
    <text evidence="3">The sequence shown here is derived from an EMBL/GenBank/DDBJ whole genome shotgun (WGS) entry which is preliminary data.</text>
</comment>
<feature type="chain" id="PRO_5026959912" evidence="1">
    <location>
        <begin position="21"/>
        <end position="279"/>
    </location>
</feature>
<reference evidence="3 4" key="1">
    <citation type="submission" date="2019-10" db="EMBL/GenBank/DDBJ databases">
        <title>Genome sequence of Phaeocystidibacter marisrubri JCM30614 (type strain).</title>
        <authorList>
            <person name="Bowman J.P."/>
        </authorList>
    </citation>
    <scope>NUCLEOTIDE SEQUENCE [LARGE SCALE GENOMIC DNA]</scope>
    <source>
        <strain evidence="3 4">JCM 30614</strain>
    </source>
</reference>
<dbReference type="PANTHER" id="PTHR43798">
    <property type="entry name" value="MONOACYLGLYCEROL LIPASE"/>
    <property type="match status" value="1"/>
</dbReference>
<dbReference type="Pfam" id="PF00561">
    <property type="entry name" value="Abhydrolase_1"/>
    <property type="match status" value="1"/>
</dbReference>
<accession>A0A6L3ZIG1</accession>
<dbReference type="InterPro" id="IPR000073">
    <property type="entry name" value="AB_hydrolase_1"/>
</dbReference>
<name>A0A6L3ZIG1_9FLAO</name>
<evidence type="ECO:0000313" key="3">
    <source>
        <dbReference type="EMBL" id="KAB2817674.1"/>
    </source>
</evidence>
<dbReference type="GO" id="GO:0016787">
    <property type="term" value="F:hydrolase activity"/>
    <property type="evidence" value="ECO:0007669"/>
    <property type="project" value="UniProtKB-KW"/>
</dbReference>
<proteinExistence type="predicted"/>